<dbReference type="Gene3D" id="3.90.1150.10">
    <property type="entry name" value="Aspartate Aminotransferase, domain 1"/>
    <property type="match status" value="1"/>
</dbReference>
<dbReference type="PANTHER" id="PTHR42790:SF19">
    <property type="entry name" value="KYNURENINE_ALPHA-AMINOADIPATE AMINOTRANSFERASE, MITOCHONDRIAL"/>
    <property type="match status" value="1"/>
</dbReference>
<evidence type="ECO:0000256" key="3">
    <source>
        <dbReference type="ARBA" id="ARBA00022679"/>
    </source>
</evidence>
<dbReference type="EMBL" id="SUPK01000007">
    <property type="protein sequence ID" value="TJY41054.1"/>
    <property type="molecule type" value="Genomic_DNA"/>
</dbReference>
<feature type="domain" description="Aminotransferase class I/classII large" evidence="5">
    <location>
        <begin position="40"/>
        <end position="377"/>
    </location>
</feature>
<dbReference type="InterPro" id="IPR015424">
    <property type="entry name" value="PyrdxlP-dep_Trfase"/>
</dbReference>
<dbReference type="InterPro" id="IPR050859">
    <property type="entry name" value="Class-I_PLP-dep_aminotransf"/>
</dbReference>
<dbReference type="Gene3D" id="3.40.640.10">
    <property type="entry name" value="Type I PLP-dependent aspartate aminotransferase-like (Major domain)"/>
    <property type="match status" value="1"/>
</dbReference>
<keyword evidence="4" id="KW-0663">Pyridoxal phosphate</keyword>
<accession>A0A4U0FA91</accession>
<evidence type="ECO:0000256" key="4">
    <source>
        <dbReference type="ARBA" id="ARBA00022898"/>
    </source>
</evidence>
<evidence type="ECO:0000256" key="2">
    <source>
        <dbReference type="ARBA" id="ARBA00022576"/>
    </source>
</evidence>
<organism evidence="6 7">
    <name type="scientific">Cohnella pontilimi</name>
    <dbReference type="NCBI Taxonomy" id="2564100"/>
    <lineage>
        <taxon>Bacteria</taxon>
        <taxon>Bacillati</taxon>
        <taxon>Bacillota</taxon>
        <taxon>Bacilli</taxon>
        <taxon>Bacillales</taxon>
        <taxon>Paenibacillaceae</taxon>
        <taxon>Cohnella</taxon>
    </lineage>
</organism>
<dbReference type="InterPro" id="IPR004839">
    <property type="entry name" value="Aminotransferase_I/II_large"/>
</dbReference>
<reference evidence="6 7" key="1">
    <citation type="submission" date="2019-04" db="EMBL/GenBank/DDBJ databases">
        <title>Cohnella sp. nov., isolated from soil.</title>
        <authorList>
            <person name="Kim W."/>
        </authorList>
    </citation>
    <scope>NUCLEOTIDE SEQUENCE [LARGE SCALE GENOMIC DNA]</scope>
    <source>
        <strain evidence="6 7">CAU 1483</strain>
    </source>
</reference>
<keyword evidence="3 6" id="KW-0808">Transferase</keyword>
<name>A0A4U0FA91_9BACL</name>
<evidence type="ECO:0000313" key="7">
    <source>
        <dbReference type="Proteomes" id="UP000309673"/>
    </source>
</evidence>
<dbReference type="Proteomes" id="UP000309673">
    <property type="component" value="Unassembled WGS sequence"/>
</dbReference>
<dbReference type="SUPFAM" id="SSF53383">
    <property type="entry name" value="PLP-dependent transferases"/>
    <property type="match status" value="1"/>
</dbReference>
<gene>
    <name evidence="6" type="ORF">E5161_15215</name>
</gene>
<evidence type="ECO:0000259" key="5">
    <source>
        <dbReference type="Pfam" id="PF00155"/>
    </source>
</evidence>
<dbReference type="PANTHER" id="PTHR42790">
    <property type="entry name" value="AMINOTRANSFERASE"/>
    <property type="match status" value="1"/>
</dbReference>
<dbReference type="Pfam" id="PF00155">
    <property type="entry name" value="Aminotran_1_2"/>
    <property type="match status" value="1"/>
</dbReference>
<dbReference type="GO" id="GO:0008483">
    <property type="term" value="F:transaminase activity"/>
    <property type="evidence" value="ECO:0007669"/>
    <property type="project" value="UniProtKB-KW"/>
</dbReference>
<sequence>MIAVERHDGRDDMEKIINWMGGWPNDGFVSASDWEERLAAAADRSRRGPGADTTNPDVSDRLKRMLACGLLNAQTSGEPSHLRLTAGADAALLSLVKRGLQPGDVVLTEPLTSRSALQMFRKAGVRVEPVTGDSGGMDPDALAAAISLQRPKLVYVSPVCSDPHGAVWPVQRFDAVSRICRISGVTLLRDDRQAMLLYDAEKYSENDAKKHAVDGVLSIGQLPPGLVAGLRFGWVAGEPALLERWFSSPFGGDSSHNREVLTLEHQAFLELLQEQPLEPLLDMLRVQCDQRMRRLTDILSQKGVRGLRWRKPAGGVHLWLTLPDGLDGEALLRGAWIRGLMFQPGAPFYAQEPQRNTLRLTFAYADERQMKLGVSRLVEAIGDFTGRFDIG</sequence>
<dbReference type="InterPro" id="IPR015422">
    <property type="entry name" value="PyrdxlP-dep_Trfase_small"/>
</dbReference>
<protein>
    <submittedName>
        <fullName evidence="6">PLP-dependent aminotransferase family protein</fullName>
    </submittedName>
</protein>
<comment type="caution">
    <text evidence="6">The sequence shown here is derived from an EMBL/GenBank/DDBJ whole genome shotgun (WGS) entry which is preliminary data.</text>
</comment>
<dbReference type="InterPro" id="IPR015421">
    <property type="entry name" value="PyrdxlP-dep_Trfase_major"/>
</dbReference>
<dbReference type="GO" id="GO:1901605">
    <property type="term" value="P:alpha-amino acid metabolic process"/>
    <property type="evidence" value="ECO:0007669"/>
    <property type="project" value="TreeGrafter"/>
</dbReference>
<proteinExistence type="predicted"/>
<dbReference type="CDD" id="cd00609">
    <property type="entry name" value="AAT_like"/>
    <property type="match status" value="1"/>
</dbReference>
<evidence type="ECO:0000313" key="6">
    <source>
        <dbReference type="EMBL" id="TJY41054.1"/>
    </source>
</evidence>
<evidence type="ECO:0000256" key="1">
    <source>
        <dbReference type="ARBA" id="ARBA00001933"/>
    </source>
</evidence>
<dbReference type="GO" id="GO:0030170">
    <property type="term" value="F:pyridoxal phosphate binding"/>
    <property type="evidence" value="ECO:0007669"/>
    <property type="project" value="InterPro"/>
</dbReference>
<keyword evidence="7" id="KW-1185">Reference proteome</keyword>
<keyword evidence="2 6" id="KW-0032">Aminotransferase</keyword>
<dbReference type="OrthoDB" id="9802601at2"/>
<comment type="cofactor">
    <cofactor evidence="1">
        <name>pyridoxal 5'-phosphate</name>
        <dbReference type="ChEBI" id="CHEBI:597326"/>
    </cofactor>
</comment>
<dbReference type="AlphaFoldDB" id="A0A4U0FA91"/>